<feature type="domain" description="GntR C-terminal" evidence="4">
    <location>
        <begin position="124"/>
        <end position="253"/>
    </location>
</feature>
<dbReference type="GO" id="GO:0003677">
    <property type="term" value="F:DNA binding"/>
    <property type="evidence" value="ECO:0007669"/>
    <property type="project" value="UniProtKB-KW"/>
</dbReference>
<protein>
    <recommendedName>
        <fullName evidence="4">GntR C-terminal domain-containing protein</fullName>
    </recommendedName>
</protein>
<evidence type="ECO:0000256" key="1">
    <source>
        <dbReference type="ARBA" id="ARBA00023015"/>
    </source>
</evidence>
<dbReference type="eggNOG" id="COG2186">
    <property type="taxonomic scope" value="Bacteria"/>
</dbReference>
<dbReference type="HOGENOM" id="CLU_017584_9_0_11"/>
<organism evidence="5 6">
    <name type="scientific">Renibacterium salmoninarum (strain ATCC 33209 / DSM 20767 / JCM 11484 / NBRC 15589 / NCIMB 2235)</name>
    <dbReference type="NCBI Taxonomy" id="288705"/>
    <lineage>
        <taxon>Bacteria</taxon>
        <taxon>Bacillati</taxon>
        <taxon>Actinomycetota</taxon>
        <taxon>Actinomycetes</taxon>
        <taxon>Micrococcales</taxon>
        <taxon>Micrococcaceae</taxon>
        <taxon>Renibacterium</taxon>
    </lineage>
</organism>
<dbReference type="Proteomes" id="UP000002007">
    <property type="component" value="Chromosome"/>
</dbReference>
<reference evidence="6" key="1">
    <citation type="journal article" date="2008" name="J. Bacteriol.">
        <title>Genome sequence of the fish pathogen Renibacterium salmoninarum suggests reductive evolution away from an environmental Arthrobacter ancestor.</title>
        <authorList>
            <person name="Wiens G.D."/>
            <person name="Rockey D.D."/>
            <person name="Wu Z."/>
            <person name="Chang J."/>
            <person name="Levy R."/>
            <person name="Crane S."/>
            <person name="Chen D.S."/>
            <person name="Capri G.R."/>
            <person name="Burnett J.R."/>
            <person name="Sudheesh P.S."/>
            <person name="Schipma M.J."/>
            <person name="Burd H."/>
            <person name="Bhattacharyya A."/>
            <person name="Rhodes L.D."/>
            <person name="Kaul R."/>
            <person name="Strom M.S."/>
        </authorList>
    </citation>
    <scope>NUCLEOTIDE SEQUENCE [LARGE SCALE GENOMIC DNA]</scope>
    <source>
        <strain evidence="6">ATCC 33209 / DSM 20767 / JCM 11484 / NBRC 15589 / NCIMB 2235</strain>
    </source>
</reference>
<evidence type="ECO:0000256" key="3">
    <source>
        <dbReference type="ARBA" id="ARBA00023163"/>
    </source>
</evidence>
<gene>
    <name evidence="5" type="ordered locus">RSal33209_0615</name>
</gene>
<dbReference type="EMBL" id="CP000910">
    <property type="protein sequence ID" value="ABY22363.1"/>
    <property type="molecule type" value="Genomic_DNA"/>
</dbReference>
<dbReference type="Pfam" id="PF07729">
    <property type="entry name" value="FCD"/>
    <property type="match status" value="1"/>
</dbReference>
<proteinExistence type="predicted"/>
<dbReference type="STRING" id="288705.RSal33209_0615"/>
<evidence type="ECO:0000313" key="5">
    <source>
        <dbReference type="EMBL" id="ABY22363.1"/>
    </source>
</evidence>
<keyword evidence="2" id="KW-0238">DNA-binding</keyword>
<evidence type="ECO:0000259" key="4">
    <source>
        <dbReference type="SMART" id="SM00895"/>
    </source>
</evidence>
<dbReference type="AlphaFoldDB" id="A9WLK5"/>
<keyword evidence="3" id="KW-0804">Transcription</keyword>
<keyword evidence="6" id="KW-1185">Reference proteome</keyword>
<accession>A9WLK5</accession>
<dbReference type="KEGG" id="rsa:RSal33209_0615"/>
<dbReference type="RefSeq" id="WP_012244065.1">
    <property type="nucleotide sequence ID" value="NC_010168.1"/>
</dbReference>
<dbReference type="InterPro" id="IPR011711">
    <property type="entry name" value="GntR_C"/>
</dbReference>
<evidence type="ECO:0000313" key="6">
    <source>
        <dbReference type="Proteomes" id="UP000002007"/>
    </source>
</evidence>
<name>A9WLK5_RENSM</name>
<dbReference type="SMART" id="SM00895">
    <property type="entry name" value="FCD"/>
    <property type="match status" value="1"/>
</dbReference>
<keyword evidence="1" id="KW-0805">Transcription regulation</keyword>
<evidence type="ECO:0000256" key="2">
    <source>
        <dbReference type="ARBA" id="ARBA00023125"/>
    </source>
</evidence>
<sequence>MSAPYDEMSEGQALSRELWRAGLSRQQAAAPEPANRAVMAANLIEEFAAKAGPEERLGSKDGLRKHCSVSVGTFNEALKIAEGRGVIALRRGPGGGVFAAQQTPLVKLGNQMLAINDSERIVADAQRMRNALDPLLIEDALLHSSAADVLTMRKEVAAMKEAMAANDISAFLHGNWRFQACIASISPNVMLRSVFLSLLEILEQHAVTLPAPPDHPLLEVWERRLSLYQGMADAMEARDCGAAMRIMHEHNTGILNRPGVSGGFLRR</sequence>
<dbReference type="SUPFAM" id="SSF48008">
    <property type="entry name" value="GntR ligand-binding domain-like"/>
    <property type="match status" value="1"/>
</dbReference>
<dbReference type="InterPro" id="IPR008920">
    <property type="entry name" value="TF_FadR/GntR_C"/>
</dbReference>
<dbReference type="Gene3D" id="1.20.120.530">
    <property type="entry name" value="GntR ligand-binding domain-like"/>
    <property type="match status" value="1"/>
</dbReference>